<dbReference type="Pfam" id="PF19470">
    <property type="entry name" value="DUF6007"/>
    <property type="match status" value="1"/>
</dbReference>
<evidence type="ECO:0000256" key="1">
    <source>
        <dbReference type="SAM" id="Phobius"/>
    </source>
</evidence>
<organism evidence="2 5">
    <name type="scientific">Staphylococcus chromogenes</name>
    <name type="common">Staphylococcus hyicus subsp. chromogenes</name>
    <dbReference type="NCBI Taxonomy" id="46126"/>
    <lineage>
        <taxon>Bacteria</taxon>
        <taxon>Bacillati</taxon>
        <taxon>Bacillota</taxon>
        <taxon>Bacilli</taxon>
        <taxon>Bacillales</taxon>
        <taxon>Staphylococcaceae</taxon>
        <taxon>Staphylococcus</taxon>
    </lineage>
</organism>
<evidence type="ECO:0000313" key="5">
    <source>
        <dbReference type="Proteomes" id="UP000242144"/>
    </source>
</evidence>
<dbReference type="RefSeq" id="WP_037574590.1">
    <property type="nucleotide sequence ID" value="NZ_BMDK01000001.1"/>
</dbReference>
<evidence type="ECO:0000313" key="3">
    <source>
        <dbReference type="EMBL" id="PTG69508.1"/>
    </source>
</evidence>
<reference evidence="4 5" key="1">
    <citation type="journal article" date="2016" name="Front. Microbiol.">
        <title>Comprehensive Phylogenetic Analysis of Bovine Non-aureus Staphylococci Species Based on Whole-Genome Sequencing.</title>
        <authorList>
            <person name="Naushad S."/>
            <person name="Barkema H.W."/>
            <person name="Luby C."/>
            <person name="Condas L.A."/>
            <person name="Nobrega D.B."/>
            <person name="Carson D.A."/>
            <person name="De Buck J."/>
        </authorList>
    </citation>
    <scope>NUCLEOTIDE SEQUENCE [LARGE SCALE GENOMIC DNA]</scope>
    <source>
        <strain evidence="2 5">SNUC 105</strain>
        <strain evidence="3 4">SNUC 1363</strain>
    </source>
</reference>
<dbReference type="EMBL" id="PZCM01000001">
    <property type="protein sequence ID" value="PTG28631.1"/>
    <property type="molecule type" value="Genomic_DNA"/>
</dbReference>
<dbReference type="Proteomes" id="UP000242144">
    <property type="component" value="Unassembled WGS sequence"/>
</dbReference>
<sequence>MKRNTSELDQALKCMGWMDLLWFIPSAFLFSYLPDDYLWQIFLNLFIVIFTAIGICVSVQYIYNRFKKRQ</sequence>
<keyword evidence="1" id="KW-0472">Membrane</keyword>
<gene>
    <name evidence="2" type="ORF">BU638_00005</name>
    <name evidence="3" type="ORF">BU676_07135</name>
</gene>
<dbReference type="InterPro" id="IPR046049">
    <property type="entry name" value="DUF6007"/>
</dbReference>
<dbReference type="EMBL" id="PZAO01000014">
    <property type="protein sequence ID" value="PTG69508.1"/>
    <property type="molecule type" value="Genomic_DNA"/>
</dbReference>
<dbReference type="Proteomes" id="UP000242008">
    <property type="component" value="Unassembled WGS sequence"/>
</dbReference>
<keyword evidence="1" id="KW-1133">Transmembrane helix</keyword>
<reference evidence="2" key="2">
    <citation type="submission" date="2018-03" db="EMBL/GenBank/DDBJ databases">
        <authorList>
            <person name="Naushad S."/>
        </authorList>
    </citation>
    <scope>NUCLEOTIDE SEQUENCE</scope>
    <source>
        <strain evidence="2">SNUC 105</strain>
        <strain evidence="3">SNUC 1363</strain>
    </source>
</reference>
<protein>
    <submittedName>
        <fullName evidence="2">Uncharacterized protein</fullName>
    </submittedName>
</protein>
<evidence type="ECO:0000313" key="4">
    <source>
        <dbReference type="Proteomes" id="UP000242008"/>
    </source>
</evidence>
<dbReference type="AlphaFoldDB" id="A0AAX0ZI92"/>
<proteinExistence type="predicted"/>
<keyword evidence="1" id="KW-0812">Transmembrane</keyword>
<keyword evidence="4" id="KW-1185">Reference proteome</keyword>
<comment type="caution">
    <text evidence="2">The sequence shown here is derived from an EMBL/GenBank/DDBJ whole genome shotgun (WGS) entry which is preliminary data.</text>
</comment>
<evidence type="ECO:0000313" key="2">
    <source>
        <dbReference type="EMBL" id="PTG28631.1"/>
    </source>
</evidence>
<accession>A0AAX0ZI92</accession>
<name>A0AAX0ZI92_STACR</name>
<feature type="transmembrane region" description="Helical" evidence="1">
    <location>
        <begin position="39"/>
        <end position="63"/>
    </location>
</feature>
<feature type="transmembrane region" description="Helical" evidence="1">
    <location>
        <begin position="12"/>
        <end position="33"/>
    </location>
</feature>